<comment type="function">
    <text evidence="16">Acts in a DNA repair pathway for removal of UV-induced DNA damage that is distinct from classical nucleotide excision repair and in repair of ionizing radiation damage. Functions in homologous recombination repair of DNA double strand breaks and in recovery of stalled replication forks.</text>
</comment>
<dbReference type="InterPro" id="IPR011513">
    <property type="entry name" value="Nse1"/>
</dbReference>
<evidence type="ECO:0000256" key="9">
    <source>
        <dbReference type="ARBA" id="ARBA00022771"/>
    </source>
</evidence>
<dbReference type="PANTHER" id="PTHR20973">
    <property type="entry name" value="NON-SMC ELEMENT 1-RELATED"/>
    <property type="match status" value="1"/>
</dbReference>
<evidence type="ECO:0000256" key="3">
    <source>
        <dbReference type="ARBA" id="ARBA00010258"/>
    </source>
</evidence>
<evidence type="ECO:0000256" key="10">
    <source>
        <dbReference type="ARBA" id="ARBA00022786"/>
    </source>
</evidence>
<evidence type="ECO:0000256" key="15">
    <source>
        <dbReference type="PROSITE-ProRule" id="PRU00175"/>
    </source>
</evidence>
<evidence type="ECO:0000256" key="12">
    <source>
        <dbReference type="ARBA" id="ARBA00023172"/>
    </source>
</evidence>
<dbReference type="InterPro" id="IPR013083">
    <property type="entry name" value="Znf_RING/FYVE/PHD"/>
</dbReference>
<dbReference type="Proteomes" id="UP001437256">
    <property type="component" value="Unassembled WGS sequence"/>
</dbReference>
<dbReference type="PANTHER" id="PTHR20973:SF0">
    <property type="entry name" value="NON-STRUCTURAL MAINTENANCE OF CHROMOSOMES ELEMENT 1 HOMOLOG"/>
    <property type="match status" value="1"/>
</dbReference>
<evidence type="ECO:0000256" key="16">
    <source>
        <dbReference type="RuleBase" id="RU368018"/>
    </source>
</evidence>
<comment type="subcellular location">
    <subcellularLocation>
        <location evidence="2 16">Nucleus</location>
    </subcellularLocation>
</comment>
<sequence length="348" mass="39472">MVSVSAGDVQRLFLQAVLSRGILSENVARAIWLQCIEAVKNEDASINVPYTNTETSWDSFLDNVNKTLNDLELEFKAIQDEITGKRLLSIVNRKDDEAAQLATEFTANEIVYFKAIVEQIMLARNESFSMSSMAALGEVTALKGKINMTKTQAENVLASFVAKGWLLKSKRGRYSLSPRTLLELYPYMKASYPNELIECTICHEVITRGMACHTRNCSVRMHFHCFKTFRNRKGECPQCKAEWPKEATDRPLVPVGEAAVRDGEDGKRRVRVRDNSDGEDEDMEPSQTQSQSQSGPSQTQTQRKKGKSKKMVVDDDDDEEEEEDNGEPNDDDDDEPQNTQRRRRSSRR</sequence>
<accession>A0ABR3ADE3</accession>
<dbReference type="EMBL" id="JBBXMP010000003">
    <property type="protein sequence ID" value="KAL0071515.1"/>
    <property type="molecule type" value="Genomic_DNA"/>
</dbReference>
<evidence type="ECO:0000256" key="17">
    <source>
        <dbReference type="SAM" id="MobiDB-lite"/>
    </source>
</evidence>
<evidence type="ECO:0000259" key="18">
    <source>
        <dbReference type="PROSITE" id="PS50089"/>
    </source>
</evidence>
<dbReference type="InterPro" id="IPR036388">
    <property type="entry name" value="WH-like_DNA-bd_sf"/>
</dbReference>
<organism evidence="19 20">
    <name type="scientific">Marasmius tenuissimus</name>
    <dbReference type="NCBI Taxonomy" id="585030"/>
    <lineage>
        <taxon>Eukaryota</taxon>
        <taxon>Fungi</taxon>
        <taxon>Dikarya</taxon>
        <taxon>Basidiomycota</taxon>
        <taxon>Agaricomycotina</taxon>
        <taxon>Agaricomycetes</taxon>
        <taxon>Agaricomycetidae</taxon>
        <taxon>Agaricales</taxon>
        <taxon>Marasmiineae</taxon>
        <taxon>Marasmiaceae</taxon>
        <taxon>Marasmius</taxon>
    </lineage>
</organism>
<comment type="subunit">
    <text evidence="16">Component of the Smc5-Smc6 complex.</text>
</comment>
<dbReference type="CDD" id="cd16493">
    <property type="entry name" value="RING-CH-C4HC3_NSE1"/>
    <property type="match status" value="1"/>
</dbReference>
<keyword evidence="14 16" id="KW-0539">Nucleus</keyword>
<keyword evidence="9 15" id="KW-0863">Zinc-finger</keyword>
<comment type="similarity">
    <text evidence="3 16">Belongs to the NSE1 family.</text>
</comment>
<evidence type="ECO:0000256" key="6">
    <source>
        <dbReference type="ARBA" id="ARBA00022679"/>
    </source>
</evidence>
<dbReference type="Gene3D" id="3.90.1150.220">
    <property type="match status" value="1"/>
</dbReference>
<evidence type="ECO:0000256" key="5">
    <source>
        <dbReference type="ARBA" id="ARBA00019422"/>
    </source>
</evidence>
<feature type="compositionally biased region" description="Basic and acidic residues" evidence="17">
    <location>
        <begin position="259"/>
        <end position="276"/>
    </location>
</feature>
<keyword evidence="7 16" id="KW-0479">Metal-binding</keyword>
<keyword evidence="10 16" id="KW-0833">Ubl conjugation pathway</keyword>
<dbReference type="Gene3D" id="3.30.40.10">
    <property type="entry name" value="Zinc/RING finger domain, C3HC4 (zinc finger)"/>
    <property type="match status" value="1"/>
</dbReference>
<dbReference type="Pfam" id="PF07574">
    <property type="entry name" value="SMC_Nse1"/>
    <property type="match status" value="1"/>
</dbReference>
<keyword evidence="6 16" id="KW-0808">Transferase</keyword>
<evidence type="ECO:0000256" key="11">
    <source>
        <dbReference type="ARBA" id="ARBA00022833"/>
    </source>
</evidence>
<evidence type="ECO:0000256" key="7">
    <source>
        <dbReference type="ARBA" id="ARBA00022723"/>
    </source>
</evidence>
<keyword evidence="11 16" id="KW-0862">Zinc</keyword>
<evidence type="ECO:0000313" key="19">
    <source>
        <dbReference type="EMBL" id="KAL0071515.1"/>
    </source>
</evidence>
<dbReference type="PROSITE" id="PS50089">
    <property type="entry name" value="ZF_RING_2"/>
    <property type="match status" value="1"/>
</dbReference>
<comment type="catalytic activity">
    <reaction evidence="1 16">
        <text>S-ubiquitinyl-[E2 ubiquitin-conjugating enzyme]-L-cysteine + [acceptor protein]-L-lysine = [E2 ubiquitin-conjugating enzyme]-L-cysteine + N(6)-ubiquitinyl-[acceptor protein]-L-lysine.</text>
        <dbReference type="EC" id="2.3.2.27"/>
    </reaction>
</comment>
<evidence type="ECO:0000256" key="2">
    <source>
        <dbReference type="ARBA" id="ARBA00004123"/>
    </source>
</evidence>
<evidence type="ECO:0000256" key="4">
    <source>
        <dbReference type="ARBA" id="ARBA00012483"/>
    </source>
</evidence>
<dbReference type="InterPro" id="IPR014857">
    <property type="entry name" value="Nse1_RING_C4HC3-type"/>
</dbReference>
<evidence type="ECO:0000256" key="13">
    <source>
        <dbReference type="ARBA" id="ARBA00023204"/>
    </source>
</evidence>
<keyword evidence="8 16" id="KW-0227">DNA damage</keyword>
<keyword evidence="13 16" id="KW-0234">DNA repair</keyword>
<evidence type="ECO:0000256" key="1">
    <source>
        <dbReference type="ARBA" id="ARBA00000900"/>
    </source>
</evidence>
<dbReference type="InterPro" id="IPR001841">
    <property type="entry name" value="Znf_RING"/>
</dbReference>
<name>A0ABR3ADE3_9AGAR</name>
<keyword evidence="12 16" id="KW-0233">DNA recombination</keyword>
<dbReference type="Gene3D" id="1.10.10.10">
    <property type="entry name" value="Winged helix-like DNA-binding domain superfamily/Winged helix DNA-binding domain"/>
    <property type="match status" value="1"/>
</dbReference>
<dbReference type="EC" id="2.3.2.27" evidence="4 16"/>
<feature type="region of interest" description="Disordered" evidence="17">
    <location>
        <begin position="250"/>
        <end position="348"/>
    </location>
</feature>
<comment type="caution">
    <text evidence="19">The sequence shown here is derived from an EMBL/GenBank/DDBJ whole genome shotgun (WGS) entry which is preliminary data.</text>
</comment>
<evidence type="ECO:0000256" key="14">
    <source>
        <dbReference type="ARBA" id="ARBA00023242"/>
    </source>
</evidence>
<feature type="domain" description="RING-type" evidence="18">
    <location>
        <begin position="199"/>
        <end position="240"/>
    </location>
</feature>
<feature type="compositionally biased region" description="Low complexity" evidence="17">
    <location>
        <begin position="285"/>
        <end position="301"/>
    </location>
</feature>
<dbReference type="Pfam" id="PF08746">
    <property type="entry name" value="zf-RING-like"/>
    <property type="match status" value="1"/>
</dbReference>
<evidence type="ECO:0000256" key="8">
    <source>
        <dbReference type="ARBA" id="ARBA00022763"/>
    </source>
</evidence>
<feature type="compositionally biased region" description="Acidic residues" evidence="17">
    <location>
        <begin position="314"/>
        <end position="336"/>
    </location>
</feature>
<reference evidence="19 20" key="1">
    <citation type="submission" date="2024-05" db="EMBL/GenBank/DDBJ databases">
        <title>A draft genome resource for the thread blight pathogen Marasmius tenuissimus strain MS-2.</title>
        <authorList>
            <person name="Yulfo-Soto G.E."/>
            <person name="Baruah I.K."/>
            <person name="Amoako-Attah I."/>
            <person name="Bukari Y."/>
            <person name="Meinhardt L.W."/>
            <person name="Bailey B.A."/>
            <person name="Cohen S.P."/>
        </authorList>
    </citation>
    <scope>NUCLEOTIDE SEQUENCE [LARGE SCALE GENOMIC DNA]</scope>
    <source>
        <strain evidence="19 20">MS-2</strain>
    </source>
</reference>
<evidence type="ECO:0000313" key="20">
    <source>
        <dbReference type="Proteomes" id="UP001437256"/>
    </source>
</evidence>
<dbReference type="SUPFAM" id="SSF57850">
    <property type="entry name" value="RING/U-box"/>
    <property type="match status" value="1"/>
</dbReference>
<keyword evidence="20" id="KW-1185">Reference proteome</keyword>
<gene>
    <name evidence="19" type="ORF">AAF712_001372</name>
</gene>
<protein>
    <recommendedName>
        <fullName evidence="5 16">Non-structural maintenance of chromosomes element 1 homolog</fullName>
        <ecNumber evidence="4 16">2.3.2.27</ecNumber>
    </recommendedName>
</protein>
<proteinExistence type="inferred from homology"/>